<dbReference type="Gene3D" id="3.50.50.60">
    <property type="entry name" value="FAD/NAD(P)-binding domain"/>
    <property type="match status" value="1"/>
</dbReference>
<dbReference type="InterPro" id="IPR036188">
    <property type="entry name" value="FAD/NAD-bd_sf"/>
</dbReference>
<evidence type="ECO:0000256" key="1">
    <source>
        <dbReference type="ARBA" id="ARBA00001974"/>
    </source>
</evidence>
<evidence type="ECO:0000256" key="2">
    <source>
        <dbReference type="ARBA" id="ARBA00022630"/>
    </source>
</evidence>
<reference evidence="6" key="2">
    <citation type="submission" date="2020-09" db="EMBL/GenBank/DDBJ databases">
        <authorList>
            <person name="Sun Q."/>
            <person name="Zhou Y."/>
        </authorList>
    </citation>
    <scope>NUCLEOTIDE SEQUENCE</scope>
    <source>
        <strain evidence="6">CGMCC 1.3617</strain>
    </source>
</reference>
<sequence>MGTPRTALVLGAGIMGLSAAWALTRQGFAVRIVEQDPVPNPRGASVDHHRLIRHAYGAQAGYMRMIDPAYAAWDQVWRELGEVLHIPTGVLAVSGTASGWLGDSRATLRGDGHAVTDLTAEQVASRFPIFTEAGIGAAFHMASGGVLLAERIIAGLVRACADRGVEIEQARAASVDPTRATLLLEDGSERAADLLVVAAGPWAPRLLPAALAPRVVASRQIIVRLEPPAPHREGWSRAPMLLDLAEDGGFYAVPPVAGTPLKIGDHRFSRRGDAQADPREATADEAEEILAFARPRLRDMAGYRILGARACYYDVEDGERFVIEPLSERCLVMSGFSGHGFKFGPLLGLALAAAVADPALMPALPGWAAGEAPPAPGLLAALEGATA</sequence>
<proteinExistence type="predicted"/>
<evidence type="ECO:0000259" key="5">
    <source>
        <dbReference type="Pfam" id="PF01266"/>
    </source>
</evidence>
<evidence type="ECO:0000313" key="6">
    <source>
        <dbReference type="EMBL" id="GGJ06496.1"/>
    </source>
</evidence>
<organism evidence="6 7">
    <name type="scientific">Neoroseomonas lacus</name>
    <dbReference type="NCBI Taxonomy" id="287609"/>
    <lineage>
        <taxon>Bacteria</taxon>
        <taxon>Pseudomonadati</taxon>
        <taxon>Pseudomonadota</taxon>
        <taxon>Alphaproteobacteria</taxon>
        <taxon>Acetobacterales</taxon>
        <taxon>Acetobacteraceae</taxon>
        <taxon>Neoroseomonas</taxon>
    </lineage>
</organism>
<dbReference type="PANTHER" id="PTHR10961:SF46">
    <property type="entry name" value="PEROXISOMAL SARCOSINE OXIDASE"/>
    <property type="match status" value="1"/>
</dbReference>
<protein>
    <submittedName>
        <fullName evidence="6">FAD-dependent oxidoreductase</fullName>
    </submittedName>
</protein>
<dbReference type="GO" id="GO:0008115">
    <property type="term" value="F:sarcosine oxidase activity"/>
    <property type="evidence" value="ECO:0007669"/>
    <property type="project" value="TreeGrafter"/>
</dbReference>
<dbReference type="EMBL" id="BMKW01000002">
    <property type="protein sequence ID" value="GGJ06496.1"/>
    <property type="molecule type" value="Genomic_DNA"/>
</dbReference>
<evidence type="ECO:0000256" key="3">
    <source>
        <dbReference type="ARBA" id="ARBA00022827"/>
    </source>
</evidence>
<keyword evidence="4" id="KW-0560">Oxidoreductase</keyword>
<dbReference type="InterPro" id="IPR006076">
    <property type="entry name" value="FAD-dep_OxRdtase"/>
</dbReference>
<accession>A0A917KDG4</accession>
<gene>
    <name evidence="6" type="ORF">GCM10011320_11660</name>
</gene>
<dbReference type="Gene3D" id="3.30.9.10">
    <property type="entry name" value="D-Amino Acid Oxidase, subunit A, domain 2"/>
    <property type="match status" value="1"/>
</dbReference>
<dbReference type="SUPFAM" id="SSF54373">
    <property type="entry name" value="FAD-linked reductases, C-terminal domain"/>
    <property type="match status" value="1"/>
</dbReference>
<keyword evidence="7" id="KW-1185">Reference proteome</keyword>
<dbReference type="InterPro" id="IPR045170">
    <property type="entry name" value="MTOX"/>
</dbReference>
<dbReference type="SUPFAM" id="SSF51905">
    <property type="entry name" value="FAD/NAD(P)-binding domain"/>
    <property type="match status" value="1"/>
</dbReference>
<dbReference type="Pfam" id="PF01266">
    <property type="entry name" value="DAO"/>
    <property type="match status" value="1"/>
</dbReference>
<dbReference type="AlphaFoldDB" id="A0A917KDG4"/>
<comment type="cofactor">
    <cofactor evidence="1">
        <name>FAD</name>
        <dbReference type="ChEBI" id="CHEBI:57692"/>
    </cofactor>
</comment>
<dbReference type="Proteomes" id="UP000661507">
    <property type="component" value="Unassembled WGS sequence"/>
</dbReference>
<dbReference type="GO" id="GO:0050660">
    <property type="term" value="F:flavin adenine dinucleotide binding"/>
    <property type="evidence" value="ECO:0007669"/>
    <property type="project" value="InterPro"/>
</dbReference>
<reference evidence="6" key="1">
    <citation type="journal article" date="2014" name="Int. J. Syst. Evol. Microbiol.">
        <title>Complete genome sequence of Corynebacterium casei LMG S-19264T (=DSM 44701T), isolated from a smear-ripened cheese.</title>
        <authorList>
            <consortium name="US DOE Joint Genome Institute (JGI-PGF)"/>
            <person name="Walter F."/>
            <person name="Albersmeier A."/>
            <person name="Kalinowski J."/>
            <person name="Ruckert C."/>
        </authorList>
    </citation>
    <scope>NUCLEOTIDE SEQUENCE</scope>
    <source>
        <strain evidence="6">CGMCC 1.3617</strain>
    </source>
</reference>
<evidence type="ECO:0000313" key="7">
    <source>
        <dbReference type="Proteomes" id="UP000661507"/>
    </source>
</evidence>
<dbReference type="PANTHER" id="PTHR10961">
    <property type="entry name" value="PEROXISOMAL SARCOSINE OXIDASE"/>
    <property type="match status" value="1"/>
</dbReference>
<keyword evidence="3" id="KW-0274">FAD</keyword>
<comment type="caution">
    <text evidence="6">The sequence shown here is derived from an EMBL/GenBank/DDBJ whole genome shotgun (WGS) entry which is preliminary data.</text>
</comment>
<dbReference type="RefSeq" id="WP_188965958.1">
    <property type="nucleotide sequence ID" value="NZ_BMKW01000002.1"/>
</dbReference>
<evidence type="ECO:0000256" key="4">
    <source>
        <dbReference type="ARBA" id="ARBA00023002"/>
    </source>
</evidence>
<keyword evidence="2" id="KW-0285">Flavoprotein</keyword>
<feature type="domain" description="FAD dependent oxidoreductase" evidence="5">
    <location>
        <begin position="8"/>
        <end position="353"/>
    </location>
</feature>
<name>A0A917KDG4_9PROT</name>